<dbReference type="AlphaFoldDB" id="A0A395M0D8"/>
<dbReference type="Proteomes" id="UP000266389">
    <property type="component" value="Unassembled WGS sequence"/>
</dbReference>
<proteinExistence type="predicted"/>
<evidence type="ECO:0000313" key="2">
    <source>
        <dbReference type="Proteomes" id="UP000266389"/>
    </source>
</evidence>
<reference evidence="1 2" key="1">
    <citation type="journal article" date="2011" name="ISME J.">
        <title>Community ecology of hot spring cyanobacterial mats: predominant populations and their functional potential.</title>
        <authorList>
            <person name="Klatt C.G."/>
            <person name="Wood J.M."/>
            <person name="Rusch D.B."/>
            <person name="Bateson M.M."/>
            <person name="Hamamura N."/>
            <person name="Heidelberg J.F."/>
            <person name="Grossman A.R."/>
            <person name="Bhaya D."/>
            <person name="Cohan F.M."/>
            <person name="Kuhl M."/>
            <person name="Bryant D.A."/>
            <person name="Ward D.M."/>
        </authorList>
    </citation>
    <scope>NUCLEOTIDE SEQUENCE [LARGE SCALE GENOMIC DNA]</scope>
    <source>
        <strain evidence="1">OS</strain>
    </source>
</reference>
<gene>
    <name evidence="1" type="ORF">D0433_07090</name>
</gene>
<organism evidence="1 2">
    <name type="scientific">Candidatus Thermochlorobacter aerophilus</name>
    <dbReference type="NCBI Taxonomy" id="1868324"/>
    <lineage>
        <taxon>Bacteria</taxon>
        <taxon>Pseudomonadati</taxon>
        <taxon>Chlorobiota</taxon>
        <taxon>Chlorobiia</taxon>
        <taxon>Chlorobiales</taxon>
        <taxon>Candidatus Thermochlorobacteriaceae</taxon>
        <taxon>Candidatus Thermochlorobacter</taxon>
    </lineage>
</organism>
<accession>A0A395M0D8</accession>
<name>A0A395M0D8_9BACT</name>
<dbReference type="EMBL" id="PHFL01000045">
    <property type="protein sequence ID" value="RFM24226.1"/>
    <property type="molecule type" value="Genomic_DNA"/>
</dbReference>
<comment type="caution">
    <text evidence="1">The sequence shown here is derived from an EMBL/GenBank/DDBJ whole genome shotgun (WGS) entry which is preliminary data.</text>
</comment>
<sequence>MLKNFVAIHKQHELTKIARFSLYEFSHAPQGTQPNSFHARAASFAEQHANSFNMFMRSGSLMCWKIEKPIV</sequence>
<protein>
    <submittedName>
        <fullName evidence="1">Uncharacterized protein</fullName>
    </submittedName>
</protein>
<evidence type="ECO:0000313" key="1">
    <source>
        <dbReference type="EMBL" id="RFM24226.1"/>
    </source>
</evidence>